<proteinExistence type="predicted"/>
<keyword evidence="1" id="KW-1133">Transmembrane helix</keyword>
<feature type="transmembrane region" description="Helical" evidence="1">
    <location>
        <begin position="154"/>
        <end position="175"/>
    </location>
</feature>
<feature type="transmembrane region" description="Helical" evidence="1">
    <location>
        <begin position="30"/>
        <end position="50"/>
    </location>
</feature>
<keyword evidence="3" id="KW-1185">Reference proteome</keyword>
<accession>A0A8J3Q7D4</accession>
<sequence>MRYKVGVTEVNTVLSEVEQLRQRVRTRAHGGAWVPALAIGTFLVCSSLLYSQPFSRWLVKEIQFPYWAGLPDEQRSPVVSYLFWFLGLPLLVGLIGWWYRWRSRRLGIRVAWKWFAIVAIGSLVLLGLLSSVPASTIEVGSATATVRLNRDLDWLSAFATPLIAMALGVVVLGWVERSGWLIFAGLWIGWLTWWQGAFLTYGGLGGLPPWAGGPGVVTLLGVDRPGWLLMWMALPLMVFGVVRGLRARG</sequence>
<evidence type="ECO:0000313" key="2">
    <source>
        <dbReference type="EMBL" id="GIH04789.1"/>
    </source>
</evidence>
<dbReference type="EMBL" id="BONY01000015">
    <property type="protein sequence ID" value="GIH04789.1"/>
    <property type="molecule type" value="Genomic_DNA"/>
</dbReference>
<gene>
    <name evidence="2" type="ORF">Rhe02_28560</name>
</gene>
<reference evidence="2" key="1">
    <citation type="submission" date="2021-01" db="EMBL/GenBank/DDBJ databases">
        <title>Whole genome shotgun sequence of Rhizocola hellebori NBRC 109834.</title>
        <authorList>
            <person name="Komaki H."/>
            <person name="Tamura T."/>
        </authorList>
    </citation>
    <scope>NUCLEOTIDE SEQUENCE</scope>
    <source>
        <strain evidence="2">NBRC 109834</strain>
    </source>
</reference>
<comment type="caution">
    <text evidence="2">The sequence shown here is derived from an EMBL/GenBank/DDBJ whole genome shotgun (WGS) entry which is preliminary data.</text>
</comment>
<organism evidence="2 3">
    <name type="scientific">Rhizocola hellebori</name>
    <dbReference type="NCBI Taxonomy" id="1392758"/>
    <lineage>
        <taxon>Bacteria</taxon>
        <taxon>Bacillati</taxon>
        <taxon>Actinomycetota</taxon>
        <taxon>Actinomycetes</taxon>
        <taxon>Micromonosporales</taxon>
        <taxon>Micromonosporaceae</taxon>
        <taxon>Rhizocola</taxon>
    </lineage>
</organism>
<feature type="transmembrane region" description="Helical" evidence="1">
    <location>
        <begin position="111"/>
        <end position="134"/>
    </location>
</feature>
<evidence type="ECO:0000313" key="3">
    <source>
        <dbReference type="Proteomes" id="UP000612899"/>
    </source>
</evidence>
<name>A0A8J3Q7D4_9ACTN</name>
<keyword evidence="1" id="KW-0812">Transmembrane</keyword>
<feature type="transmembrane region" description="Helical" evidence="1">
    <location>
        <begin position="81"/>
        <end position="99"/>
    </location>
</feature>
<keyword evidence="1" id="KW-0472">Membrane</keyword>
<dbReference type="AlphaFoldDB" id="A0A8J3Q7D4"/>
<evidence type="ECO:0000256" key="1">
    <source>
        <dbReference type="SAM" id="Phobius"/>
    </source>
</evidence>
<feature type="transmembrane region" description="Helical" evidence="1">
    <location>
        <begin position="182"/>
        <end position="207"/>
    </location>
</feature>
<dbReference type="Proteomes" id="UP000612899">
    <property type="component" value="Unassembled WGS sequence"/>
</dbReference>
<feature type="transmembrane region" description="Helical" evidence="1">
    <location>
        <begin position="227"/>
        <end position="245"/>
    </location>
</feature>
<protein>
    <submittedName>
        <fullName evidence="2">Uncharacterized protein</fullName>
    </submittedName>
</protein>